<dbReference type="Gene3D" id="1.10.443.10">
    <property type="entry name" value="Intergrase catalytic core"/>
    <property type="match status" value="1"/>
</dbReference>
<keyword evidence="2" id="KW-0233">DNA recombination</keyword>
<dbReference type="GO" id="GO:0006310">
    <property type="term" value="P:DNA recombination"/>
    <property type="evidence" value="ECO:0007669"/>
    <property type="project" value="UniProtKB-KW"/>
</dbReference>
<accession>A0AAU6SWZ5</accession>
<keyword evidence="1" id="KW-0238">DNA-binding</keyword>
<dbReference type="AlphaFoldDB" id="A0AAU6SWZ5"/>
<dbReference type="CDD" id="cd01189">
    <property type="entry name" value="INT_ICEBs1_C_like"/>
    <property type="match status" value="1"/>
</dbReference>
<dbReference type="EMBL" id="CP095340">
    <property type="protein sequence ID" value="XAG24540.1"/>
    <property type="molecule type" value="Genomic_DNA"/>
</dbReference>
<dbReference type="PANTHER" id="PTHR30349">
    <property type="entry name" value="PHAGE INTEGRASE-RELATED"/>
    <property type="match status" value="1"/>
</dbReference>
<organism evidence="4">
    <name type="scientific">bacterium 19CA03SA04</name>
    <dbReference type="NCBI Taxonomy" id="2920698"/>
    <lineage>
        <taxon>Bacteria</taxon>
    </lineage>
</organism>
<dbReference type="InterPro" id="IPR050090">
    <property type="entry name" value="Tyrosine_recombinase_XerCD"/>
</dbReference>
<protein>
    <submittedName>
        <fullName evidence="4">Site-specific integrase</fullName>
    </submittedName>
</protein>
<evidence type="ECO:0000313" key="4">
    <source>
        <dbReference type="EMBL" id="XAG24540.1"/>
    </source>
</evidence>
<dbReference type="PROSITE" id="PS51898">
    <property type="entry name" value="TYR_RECOMBINASE"/>
    <property type="match status" value="1"/>
</dbReference>
<dbReference type="GO" id="GO:0003677">
    <property type="term" value="F:DNA binding"/>
    <property type="evidence" value="ECO:0007669"/>
    <property type="project" value="UniProtKB-KW"/>
</dbReference>
<name>A0AAU6SWZ5_UNCXX</name>
<dbReference type="Gene3D" id="1.10.150.130">
    <property type="match status" value="1"/>
</dbReference>
<dbReference type="SUPFAM" id="SSF56349">
    <property type="entry name" value="DNA breaking-rejoining enzymes"/>
    <property type="match status" value="1"/>
</dbReference>
<dbReference type="GO" id="GO:0015074">
    <property type="term" value="P:DNA integration"/>
    <property type="evidence" value="ECO:0007669"/>
    <property type="project" value="InterPro"/>
</dbReference>
<dbReference type="Pfam" id="PF00589">
    <property type="entry name" value="Phage_integrase"/>
    <property type="match status" value="1"/>
</dbReference>
<evidence type="ECO:0000259" key="3">
    <source>
        <dbReference type="PROSITE" id="PS51898"/>
    </source>
</evidence>
<sequence length="366" mass="41752">MTAKTMSNTQSFGHYLDIFIADGKYRKVKSTKNGEQPRINRLRKIFGKDDLRSIKHSTLRMTIAGWHSHLKNKTINEHLTILRFVFSTGLADQLIDHNPMENIKNLLVEKTEPDPFTKTEIARLSNCNDVCPQIKNATALDILTGLRVSELIALCWDDVDWKNKKLYVRRACVLDVYKCPKTTDSVRDVDLNPLAISILKSQLKLTGKRRSKTVNVLQRDNKTLKQESLNFIFVNTKTNQPFTDAKEFTERFFKNYLISAGVRHRGVGQLRHTFASQCLTAGINKEWLAQQMGHSDTKMIDRHYGKWIREDSSDCSLQAARHLQDSFGLLISDGDIKLPSATKLALDASQTFHLSQQQKSGMESAR</sequence>
<dbReference type="InterPro" id="IPR002104">
    <property type="entry name" value="Integrase_catalytic"/>
</dbReference>
<dbReference type="InterPro" id="IPR013762">
    <property type="entry name" value="Integrase-like_cat_sf"/>
</dbReference>
<dbReference type="PANTHER" id="PTHR30349:SF36">
    <property type="entry name" value="PROPHAGE INTEGRASE INTR-RELATED"/>
    <property type="match status" value="1"/>
</dbReference>
<gene>
    <name evidence="4" type="ORF">MRM62_12290</name>
</gene>
<reference evidence="4" key="1">
    <citation type="submission" date="2022-03" db="EMBL/GenBank/DDBJ databases">
        <title>Sea Food Isolates.</title>
        <authorList>
            <person name="Li c."/>
        </authorList>
    </citation>
    <scope>NUCLEOTIDE SEQUENCE</scope>
    <source>
        <strain evidence="4">19CA03SA04</strain>
    </source>
</reference>
<dbReference type="InterPro" id="IPR011010">
    <property type="entry name" value="DNA_brk_join_enz"/>
</dbReference>
<evidence type="ECO:0000256" key="1">
    <source>
        <dbReference type="ARBA" id="ARBA00023125"/>
    </source>
</evidence>
<evidence type="ECO:0000256" key="2">
    <source>
        <dbReference type="ARBA" id="ARBA00023172"/>
    </source>
</evidence>
<dbReference type="InterPro" id="IPR010998">
    <property type="entry name" value="Integrase_recombinase_N"/>
</dbReference>
<proteinExistence type="predicted"/>
<feature type="domain" description="Tyr recombinase" evidence="3">
    <location>
        <begin position="111"/>
        <end position="317"/>
    </location>
</feature>